<name>A0A0E3FCH2_9CAUD</name>
<dbReference type="Proteomes" id="UP000033008">
    <property type="component" value="Segment"/>
</dbReference>
<evidence type="ECO:0000313" key="2">
    <source>
        <dbReference type="Proteomes" id="UP000033008"/>
    </source>
</evidence>
<protein>
    <submittedName>
        <fullName evidence="1">Uncharacterized protein</fullName>
    </submittedName>
</protein>
<dbReference type="KEGG" id="vg:24171218"/>
<dbReference type="RefSeq" id="YP_009134022.1">
    <property type="nucleotide sequence ID" value="NC_026926.1"/>
</dbReference>
<reference evidence="1 2" key="1">
    <citation type="submission" date="2013-12" db="EMBL/GenBank/DDBJ databases">
        <title>Ecological redundancy of diverse viral populations within a natural community.</title>
        <authorList>
            <person name="Gregory A.C."/>
            <person name="LaButti K."/>
            <person name="Copeland A."/>
            <person name="Woyke T."/>
            <person name="Sullivan M.B."/>
        </authorList>
    </citation>
    <scope>NUCLEOTIDE SEQUENCE [LARGE SCALE GENOMIC DNA]</scope>
    <source>
        <strain evidence="1">Syn7803US103</strain>
    </source>
</reference>
<proteinExistence type="predicted"/>
<evidence type="ECO:0000313" key="1">
    <source>
        <dbReference type="EMBL" id="AIX23935.1"/>
    </source>
</evidence>
<dbReference type="OrthoDB" id="26120at10239"/>
<organism evidence="1 2">
    <name type="scientific">Synechococcus phage ACG-2014j</name>
    <dbReference type="NCBI Taxonomy" id="1493514"/>
    <lineage>
        <taxon>Viruses</taxon>
        <taxon>Duplodnaviria</taxon>
        <taxon>Heunggongvirae</taxon>
        <taxon>Uroviricota</taxon>
        <taxon>Caudoviricetes</taxon>
        <taxon>Pantevenvirales</taxon>
        <taxon>Kyanoviridae</taxon>
        <taxon>Potamoivirus</taxon>
        <taxon>Potamoivirus tusconj</taxon>
    </lineage>
</organism>
<dbReference type="GeneID" id="24171218"/>
<sequence length="90" mass="10570">MVAERPSNHMKVPDKIELQHMQLQAMLRENNIHESELLYCGEREYTIDHAAHPEYHGQMMHWYIIGGEHEVPVCDIESVDQIDEDTNNDL</sequence>
<gene>
    <name evidence="1" type="ORF">Syn7803US103_40</name>
</gene>
<dbReference type="EMBL" id="KJ019069">
    <property type="protein sequence ID" value="AIX23935.1"/>
    <property type="molecule type" value="Genomic_DNA"/>
</dbReference>
<accession>A0A0E3FCH2</accession>